<dbReference type="Pfam" id="PF05935">
    <property type="entry name" value="Arylsulfotrans"/>
    <property type="match status" value="1"/>
</dbReference>
<dbReference type="OrthoDB" id="304912at2"/>
<comment type="caution">
    <text evidence="1">The sequence shown here is derived from an EMBL/GenBank/DDBJ whole genome shotgun (WGS) entry which is preliminary data.</text>
</comment>
<gene>
    <name evidence="1" type="ORF">EDB95_1564</name>
</gene>
<dbReference type="RefSeq" id="WP_133992295.1">
    <property type="nucleotide sequence ID" value="NZ_SODV01000001.1"/>
</dbReference>
<protein>
    <submittedName>
        <fullName evidence="1">Arylsulfotransferase ASST</fullName>
    </submittedName>
</protein>
<dbReference type="InterPro" id="IPR010262">
    <property type="entry name" value="Arylsulfotransferase_bact"/>
</dbReference>
<dbReference type="EMBL" id="SODV01000001">
    <property type="protein sequence ID" value="TDX00539.1"/>
    <property type="molecule type" value="Genomic_DNA"/>
</dbReference>
<dbReference type="InterPro" id="IPR053143">
    <property type="entry name" value="Arylsulfate_ST"/>
</dbReference>
<dbReference type="PANTHER" id="PTHR35340:SF5">
    <property type="entry name" value="ASST-DOMAIN-CONTAINING PROTEIN"/>
    <property type="match status" value="1"/>
</dbReference>
<organism evidence="1 2">
    <name type="scientific">Dinghuibacter silviterrae</name>
    <dbReference type="NCBI Taxonomy" id="1539049"/>
    <lineage>
        <taxon>Bacteria</taxon>
        <taxon>Pseudomonadati</taxon>
        <taxon>Bacteroidota</taxon>
        <taxon>Chitinophagia</taxon>
        <taxon>Chitinophagales</taxon>
        <taxon>Chitinophagaceae</taxon>
        <taxon>Dinghuibacter</taxon>
    </lineage>
</organism>
<dbReference type="Proteomes" id="UP000294498">
    <property type="component" value="Unassembled WGS sequence"/>
</dbReference>
<keyword evidence="2" id="KW-1185">Reference proteome</keyword>
<proteinExistence type="predicted"/>
<accession>A0A4R8DRE2</accession>
<name>A0A4R8DRE2_9BACT</name>
<dbReference type="PROSITE" id="PS51257">
    <property type="entry name" value="PROKAR_LIPOPROTEIN"/>
    <property type="match status" value="1"/>
</dbReference>
<dbReference type="GO" id="GO:0004062">
    <property type="term" value="F:aryl sulfotransferase activity"/>
    <property type="evidence" value="ECO:0007669"/>
    <property type="project" value="InterPro"/>
</dbReference>
<evidence type="ECO:0000313" key="2">
    <source>
        <dbReference type="Proteomes" id="UP000294498"/>
    </source>
</evidence>
<reference evidence="1 2" key="1">
    <citation type="submission" date="2019-03" db="EMBL/GenBank/DDBJ databases">
        <title>Genomic Encyclopedia of Type Strains, Phase IV (KMG-IV): sequencing the most valuable type-strain genomes for metagenomic binning, comparative biology and taxonomic classification.</title>
        <authorList>
            <person name="Goeker M."/>
        </authorList>
    </citation>
    <scope>NUCLEOTIDE SEQUENCE [LARGE SCALE GENOMIC DNA]</scope>
    <source>
        <strain evidence="1 2">DSM 100059</strain>
    </source>
</reference>
<keyword evidence="1" id="KW-0808">Transferase</keyword>
<sequence>MRKSKQPDRLLGGVFCALIAATSCHKGDKAVTPQNVTTTTTTVDTLPQTIYTSIDSSGTPTPGIILAAPVTTLTTAITPDPGMVMIMNQDGWVLKEQQTTGQAFDFNRWIINGQTYYTYIVNNPSAYRAMGVDQDEGYAVIADSNLNTVQQVNFTPFGDYAFQATQGLDIHNFLLISPTDYITESYIIKQVTNIPSYVPHIDSAWVIAPLIEEVSNGNVVWSWDASTDTALYANAAVGNNFLNPDTAQDYVHLNSITIDPRDNNLILSMRNQCQVMKINRQTGAVMWKLGGKNSDFALTSNEVFLFQHHATLADSNQTLLLFDDGDPILRPYSRIDEFQLDETNKVVTNFKTFDIPEAFTDVMGSVQKMGNEYFIGGGSANYILEVNYVTGQKVMELKSSVWATYRAFKY</sequence>
<dbReference type="SUPFAM" id="SSF63829">
    <property type="entry name" value="Calcium-dependent phosphotriesterase"/>
    <property type="match status" value="1"/>
</dbReference>
<dbReference type="AlphaFoldDB" id="A0A4R8DRE2"/>
<evidence type="ECO:0000313" key="1">
    <source>
        <dbReference type="EMBL" id="TDX00539.1"/>
    </source>
</evidence>
<dbReference type="PANTHER" id="PTHR35340">
    <property type="entry name" value="PQQ ENZYME REPEAT PROTEIN-RELATED"/>
    <property type="match status" value="1"/>
</dbReference>